<dbReference type="SMART" id="SM01070">
    <property type="entry name" value="CDC37_M"/>
    <property type="match status" value="1"/>
</dbReference>
<dbReference type="GO" id="GO:0050821">
    <property type="term" value="P:protein stabilization"/>
    <property type="evidence" value="ECO:0007669"/>
    <property type="project" value="TreeGrafter"/>
</dbReference>
<dbReference type="Pfam" id="PF03234">
    <property type="entry name" value="CDC37_N"/>
    <property type="match status" value="1"/>
</dbReference>
<evidence type="ECO:0000259" key="7">
    <source>
        <dbReference type="SMART" id="SM01069"/>
    </source>
</evidence>
<name>A0A166DT36_9AGAM</name>
<dbReference type="Proteomes" id="UP000076798">
    <property type="component" value="Unassembled WGS sequence"/>
</dbReference>
<keyword evidence="4" id="KW-0143">Chaperone</keyword>
<dbReference type="GO" id="GO:0019901">
    <property type="term" value="F:protein kinase binding"/>
    <property type="evidence" value="ECO:0007669"/>
    <property type="project" value="InterPro"/>
</dbReference>
<feature type="domain" description="Cdc37 Hsp90 binding" evidence="8">
    <location>
        <begin position="194"/>
        <end position="369"/>
    </location>
</feature>
<comment type="subcellular location">
    <subcellularLocation>
        <location evidence="1">Cytoplasm</location>
    </subcellularLocation>
</comment>
<dbReference type="Gene3D" id="1.20.58.610">
    <property type="entry name" value="Cdc37, Hsp90 binding domain"/>
    <property type="match status" value="1"/>
</dbReference>
<dbReference type="EMBL" id="KV428055">
    <property type="protein sequence ID" value="KZT38862.1"/>
    <property type="molecule type" value="Genomic_DNA"/>
</dbReference>
<organism evidence="10 11">
    <name type="scientific">Sistotremastrum suecicum HHB10207 ss-3</name>
    <dbReference type="NCBI Taxonomy" id="1314776"/>
    <lineage>
        <taxon>Eukaryota</taxon>
        <taxon>Fungi</taxon>
        <taxon>Dikarya</taxon>
        <taxon>Basidiomycota</taxon>
        <taxon>Agaricomycotina</taxon>
        <taxon>Agaricomycetes</taxon>
        <taxon>Sistotremastrales</taxon>
        <taxon>Sistotremastraceae</taxon>
        <taxon>Sistotremastrum</taxon>
    </lineage>
</organism>
<dbReference type="InterPro" id="IPR013874">
    <property type="entry name" value="Cdc37_Hsp90-bd"/>
</dbReference>
<dbReference type="InterPro" id="IPR013873">
    <property type="entry name" value="Cdc37_C"/>
</dbReference>
<evidence type="ECO:0000313" key="11">
    <source>
        <dbReference type="Proteomes" id="UP000076798"/>
    </source>
</evidence>
<accession>A0A166DT36</accession>
<evidence type="ECO:0000313" key="10">
    <source>
        <dbReference type="EMBL" id="KZT38862.1"/>
    </source>
</evidence>
<dbReference type="SMART" id="SM01071">
    <property type="entry name" value="CDC37_N"/>
    <property type="match status" value="1"/>
</dbReference>
<keyword evidence="11" id="KW-1185">Reference proteome</keyword>
<dbReference type="InterPro" id="IPR004918">
    <property type="entry name" value="Cdc37"/>
</dbReference>
<protein>
    <recommendedName>
        <fullName evidence="5">Hsp90 chaperone protein kinase-targeting subunit</fullName>
    </recommendedName>
</protein>
<sequence>MPLNYSKWDQLELSDDSDIEGHPNVDKKSLIRWKQRDIHEKREIRKANIAKIRAELKTHSVLHPRLTTFTQSLPSKGLSFYSSTVEQLQKNPSPDKPTDVEGQPTYDAMIVDVLLRVKEEVMKELGKEDEERVVKALVKGLEGHLKEMEEFKERREKELESELKEQAKHITSDDLHDGWDSHYVPPTPEPAPLVKPKVSKEPAKKSTKTTTEYEVLNPKSSSSSTPAPPPPTAASAEEEEEDEEDPDLPELTPGLRGFAKIPLGEYERSFEYIQKHRDVVLPGAYDALLVEAWSAQTRGETKYSKQCVHQALLLQYCEKLGTNGVGLFFKKMIEHAKPAEPVFRKDVDDTHAHIVRRVKETKTEPQASGKETIQLFPEGDGSDVAWYIPDGPPPPNLILEGPGTEDLSVDEVREVLENRWQIFSSFSPVIQEALKANSLDKLNKVLLGMTVEEAEELVEKLQDSGMLTFAGGGVQEGGPLEPHLAAVAAREKAEAEAEAAKAAAAANVDAVQDAEEL</sequence>
<evidence type="ECO:0000259" key="8">
    <source>
        <dbReference type="SMART" id="SM01070"/>
    </source>
</evidence>
<evidence type="ECO:0000256" key="4">
    <source>
        <dbReference type="ARBA" id="ARBA00023186"/>
    </source>
</evidence>
<dbReference type="SUPFAM" id="SSF101391">
    <property type="entry name" value="Hsp90 co-chaperone CDC37"/>
    <property type="match status" value="1"/>
</dbReference>
<dbReference type="InterPro" id="IPR038189">
    <property type="entry name" value="Cdc37_Hsp90-bd_sf"/>
</dbReference>
<feature type="domain" description="Cdc37 C-terminal" evidence="7">
    <location>
        <begin position="386"/>
        <end position="498"/>
    </location>
</feature>
<dbReference type="PANTHER" id="PTHR12800:SF4">
    <property type="entry name" value="HSP90 CO-CHAPERONE CDC37"/>
    <property type="match status" value="1"/>
</dbReference>
<feature type="domain" description="Cdc37 N-terminal" evidence="9">
    <location>
        <begin position="2"/>
        <end position="182"/>
    </location>
</feature>
<dbReference type="InterPro" id="IPR013855">
    <property type="entry name" value="Cdc37_N_dom"/>
</dbReference>
<dbReference type="GO" id="GO:0005737">
    <property type="term" value="C:cytoplasm"/>
    <property type="evidence" value="ECO:0007669"/>
    <property type="project" value="UniProtKB-SubCell"/>
</dbReference>
<comment type="similarity">
    <text evidence="2">Belongs to the CDC37 family.</text>
</comment>
<dbReference type="GO" id="GO:0006457">
    <property type="term" value="P:protein folding"/>
    <property type="evidence" value="ECO:0007669"/>
    <property type="project" value="TreeGrafter"/>
</dbReference>
<evidence type="ECO:0000259" key="9">
    <source>
        <dbReference type="SMART" id="SM01071"/>
    </source>
</evidence>
<evidence type="ECO:0000256" key="1">
    <source>
        <dbReference type="ARBA" id="ARBA00004496"/>
    </source>
</evidence>
<dbReference type="AlphaFoldDB" id="A0A166DT36"/>
<dbReference type="PANTHER" id="PTHR12800">
    <property type="entry name" value="CDC37-RELATED"/>
    <property type="match status" value="1"/>
</dbReference>
<dbReference type="Pfam" id="PF08564">
    <property type="entry name" value="CDC37_C"/>
    <property type="match status" value="1"/>
</dbReference>
<feature type="compositionally biased region" description="Basic and acidic residues" evidence="6">
    <location>
        <begin position="152"/>
        <end position="180"/>
    </location>
</feature>
<dbReference type="OrthoDB" id="440202at2759"/>
<dbReference type="Pfam" id="PF08565">
    <property type="entry name" value="CDC37_M"/>
    <property type="match status" value="1"/>
</dbReference>
<reference evidence="10 11" key="1">
    <citation type="journal article" date="2016" name="Mol. Biol. Evol.">
        <title>Comparative Genomics of Early-Diverging Mushroom-Forming Fungi Provides Insights into the Origins of Lignocellulose Decay Capabilities.</title>
        <authorList>
            <person name="Nagy L.G."/>
            <person name="Riley R."/>
            <person name="Tritt A."/>
            <person name="Adam C."/>
            <person name="Daum C."/>
            <person name="Floudas D."/>
            <person name="Sun H."/>
            <person name="Yadav J.S."/>
            <person name="Pangilinan J."/>
            <person name="Larsson K.H."/>
            <person name="Matsuura K."/>
            <person name="Barry K."/>
            <person name="Labutti K."/>
            <person name="Kuo R."/>
            <person name="Ohm R.A."/>
            <person name="Bhattacharya S.S."/>
            <person name="Shirouzu T."/>
            <person name="Yoshinaga Y."/>
            <person name="Martin F.M."/>
            <person name="Grigoriev I.V."/>
            <person name="Hibbett D.S."/>
        </authorList>
    </citation>
    <scope>NUCLEOTIDE SEQUENCE [LARGE SCALE GENOMIC DNA]</scope>
    <source>
        <strain evidence="10 11">HHB10207 ss-3</strain>
    </source>
</reference>
<evidence type="ECO:0000256" key="3">
    <source>
        <dbReference type="ARBA" id="ARBA00022490"/>
    </source>
</evidence>
<dbReference type="SMART" id="SM01069">
    <property type="entry name" value="CDC37_C"/>
    <property type="match status" value="1"/>
</dbReference>
<feature type="compositionally biased region" description="Acidic residues" evidence="6">
    <location>
        <begin position="236"/>
        <end position="248"/>
    </location>
</feature>
<evidence type="ECO:0000256" key="6">
    <source>
        <dbReference type="SAM" id="MobiDB-lite"/>
    </source>
</evidence>
<gene>
    <name evidence="10" type="ORF">SISSUDRAFT_1004245</name>
</gene>
<evidence type="ECO:0000256" key="2">
    <source>
        <dbReference type="ARBA" id="ARBA00006222"/>
    </source>
</evidence>
<feature type="region of interest" description="Disordered" evidence="6">
    <location>
        <begin position="152"/>
        <end position="256"/>
    </location>
</feature>
<dbReference type="GO" id="GO:0051087">
    <property type="term" value="F:protein-folding chaperone binding"/>
    <property type="evidence" value="ECO:0007669"/>
    <property type="project" value="TreeGrafter"/>
</dbReference>
<keyword evidence="3" id="KW-0963">Cytoplasm</keyword>
<dbReference type="STRING" id="1314776.A0A166DT36"/>
<proteinExistence type="inferred from homology"/>
<dbReference type="GO" id="GO:0051082">
    <property type="term" value="F:unfolded protein binding"/>
    <property type="evidence" value="ECO:0007669"/>
    <property type="project" value="TreeGrafter"/>
</dbReference>
<dbReference type="GO" id="GO:0031072">
    <property type="term" value="F:heat shock protein binding"/>
    <property type="evidence" value="ECO:0007669"/>
    <property type="project" value="TreeGrafter"/>
</dbReference>
<evidence type="ECO:0000256" key="5">
    <source>
        <dbReference type="ARBA" id="ARBA00031396"/>
    </source>
</evidence>